<organism evidence="2 4">
    <name type="scientific">Puccinia graminis f. sp. tritici</name>
    <dbReference type="NCBI Taxonomy" id="56615"/>
    <lineage>
        <taxon>Eukaryota</taxon>
        <taxon>Fungi</taxon>
        <taxon>Dikarya</taxon>
        <taxon>Basidiomycota</taxon>
        <taxon>Pucciniomycotina</taxon>
        <taxon>Pucciniomycetes</taxon>
        <taxon>Pucciniales</taxon>
        <taxon>Pucciniaceae</taxon>
        <taxon>Puccinia</taxon>
    </lineage>
</organism>
<feature type="region of interest" description="Disordered" evidence="1">
    <location>
        <begin position="60"/>
        <end position="84"/>
    </location>
</feature>
<accession>A0A5B0PJ48</accession>
<proteinExistence type="predicted"/>
<dbReference type="Proteomes" id="UP000325313">
    <property type="component" value="Unassembled WGS sequence"/>
</dbReference>
<dbReference type="AlphaFoldDB" id="A0A5B0PJ48"/>
<dbReference type="EMBL" id="VDEP01000035">
    <property type="protein sequence ID" value="KAA1136502.1"/>
    <property type="molecule type" value="Genomic_DNA"/>
</dbReference>
<protein>
    <submittedName>
        <fullName evidence="2">Uncharacterized protein</fullName>
    </submittedName>
</protein>
<evidence type="ECO:0000313" key="2">
    <source>
        <dbReference type="EMBL" id="KAA1100644.1"/>
    </source>
</evidence>
<sequence>MAFIEIASKIGFTNNTRGAVNLAVLCAARFIHSIDMDSIGATPTYEILTRTRPLVDTFIGPLADHHRQPPQPPLAIPDNKLQSR</sequence>
<evidence type="ECO:0000313" key="3">
    <source>
        <dbReference type="EMBL" id="KAA1136502.1"/>
    </source>
</evidence>
<name>A0A5B0PJ48_PUCGR</name>
<evidence type="ECO:0000313" key="4">
    <source>
        <dbReference type="Proteomes" id="UP000325313"/>
    </source>
</evidence>
<evidence type="ECO:0000256" key="1">
    <source>
        <dbReference type="SAM" id="MobiDB-lite"/>
    </source>
</evidence>
<reference evidence="2 4" key="1">
    <citation type="submission" date="2019-05" db="EMBL/GenBank/DDBJ databases">
        <title>Emergence of the Ug99 lineage of the wheat stem rust pathogen through somatic hybridization.</title>
        <authorList>
            <person name="Li F."/>
            <person name="Upadhyaya N.M."/>
            <person name="Sperschneider J."/>
            <person name="Matny O."/>
            <person name="Nguyen-Phuc H."/>
            <person name="Mago R."/>
            <person name="Raley C."/>
            <person name="Miller M.E."/>
            <person name="Silverstein K.A.T."/>
            <person name="Henningsen E."/>
            <person name="Hirsch C.D."/>
            <person name="Visser B."/>
            <person name="Pretorius Z.A."/>
            <person name="Steffenson B.J."/>
            <person name="Schwessinger B."/>
            <person name="Dodds P.N."/>
            <person name="Figueroa M."/>
        </authorList>
    </citation>
    <scope>NUCLEOTIDE SEQUENCE [LARGE SCALE GENOMIC DNA]</scope>
    <source>
        <strain evidence="2 4">Ug99</strain>
    </source>
</reference>
<gene>
    <name evidence="2" type="ORF">PGTUg99_007465</name>
    <name evidence="3" type="ORF">PGTUg99_034035</name>
</gene>
<comment type="caution">
    <text evidence="2">The sequence shown here is derived from an EMBL/GenBank/DDBJ whole genome shotgun (WGS) entry which is preliminary data.</text>
</comment>
<dbReference type="EMBL" id="VDEP01000339">
    <property type="protein sequence ID" value="KAA1100644.1"/>
    <property type="molecule type" value="Genomic_DNA"/>
</dbReference>